<dbReference type="PRINTS" id="PR01576">
    <property type="entry name" value="PDEFORMYLASE"/>
</dbReference>
<keyword evidence="4" id="KW-0648">Protein biosynthesis</keyword>
<evidence type="ECO:0000256" key="3">
    <source>
        <dbReference type="ARBA" id="ARBA00022801"/>
    </source>
</evidence>
<protein>
    <submittedName>
        <fullName evidence="7">Peptide deformylase</fullName>
        <ecNumber evidence="7">3.5.1.88</ecNumber>
    </submittedName>
</protein>
<dbReference type="AlphaFoldDB" id="A0A2P2CL66"/>
<keyword evidence="2" id="KW-0479">Metal-binding</keyword>
<evidence type="ECO:0000256" key="6">
    <source>
        <dbReference type="SAM" id="MobiDB-lite"/>
    </source>
</evidence>
<feature type="compositionally biased region" description="Basic and acidic residues" evidence="6">
    <location>
        <begin position="1"/>
        <end position="14"/>
    </location>
</feature>
<comment type="similarity">
    <text evidence="1">Belongs to the polypeptide deformylase family.</text>
</comment>
<dbReference type="CDD" id="cd00487">
    <property type="entry name" value="Pep_deformylase"/>
    <property type="match status" value="1"/>
</dbReference>
<dbReference type="GO" id="GO:0046872">
    <property type="term" value="F:metal ion binding"/>
    <property type="evidence" value="ECO:0007669"/>
    <property type="project" value="UniProtKB-KW"/>
</dbReference>
<dbReference type="EMBL" id="CZKB01000025">
    <property type="protein sequence ID" value="CUR62002.1"/>
    <property type="molecule type" value="Genomic_DNA"/>
</dbReference>
<dbReference type="InterPro" id="IPR036821">
    <property type="entry name" value="Peptide_deformylase_sf"/>
</dbReference>
<dbReference type="SUPFAM" id="SSF56420">
    <property type="entry name" value="Peptide deformylase"/>
    <property type="match status" value="1"/>
</dbReference>
<proteinExistence type="inferred from homology"/>
<dbReference type="GO" id="GO:0042586">
    <property type="term" value="F:peptide deformylase activity"/>
    <property type="evidence" value="ECO:0007669"/>
    <property type="project" value="UniProtKB-EC"/>
</dbReference>
<organism evidence="7">
    <name type="scientific">metagenome</name>
    <dbReference type="NCBI Taxonomy" id="256318"/>
    <lineage>
        <taxon>unclassified sequences</taxon>
        <taxon>metagenomes</taxon>
    </lineage>
</organism>
<evidence type="ECO:0000256" key="5">
    <source>
        <dbReference type="ARBA" id="ARBA00037114"/>
    </source>
</evidence>
<dbReference type="NCBIfam" id="NF001159">
    <property type="entry name" value="PRK00150.1-3"/>
    <property type="match status" value="1"/>
</dbReference>
<gene>
    <name evidence="7" type="primary">def</name>
    <name evidence="7" type="ORF">NOCA150302</name>
</gene>
<dbReference type="Pfam" id="PF01327">
    <property type="entry name" value="Pep_deformylase"/>
    <property type="match status" value="1"/>
</dbReference>
<evidence type="ECO:0000256" key="2">
    <source>
        <dbReference type="ARBA" id="ARBA00022723"/>
    </source>
</evidence>
<name>A0A2P2CL66_9ZZZZ</name>
<dbReference type="PANTHER" id="PTHR10458">
    <property type="entry name" value="PEPTIDE DEFORMYLASE"/>
    <property type="match status" value="1"/>
</dbReference>
<accession>A0A2P2CL66</accession>
<dbReference type="PIRSF" id="PIRSF004749">
    <property type="entry name" value="Pep_def"/>
    <property type="match status" value="1"/>
</dbReference>
<feature type="region of interest" description="Disordered" evidence="6">
    <location>
        <begin position="1"/>
        <end position="25"/>
    </location>
</feature>
<dbReference type="HAMAP" id="MF_00163">
    <property type="entry name" value="Pep_deformylase"/>
    <property type="match status" value="1"/>
</dbReference>
<dbReference type="InterPro" id="IPR023635">
    <property type="entry name" value="Peptide_deformylase"/>
</dbReference>
<evidence type="ECO:0000256" key="1">
    <source>
        <dbReference type="ARBA" id="ARBA00010759"/>
    </source>
</evidence>
<sequence>MPDDEQTVHPEVRAPHGPLPEGGTVRPITRWGTPVMHRAQSTVTSYDDELATLAADMVATMYAADGVGLAACQVGEDVAMFVFDCPDESGVRTVGLVCNPVLTLPEGKDRHLEDDDEGCLSFPGSFEPCARPDWARVDGTGLDGQPVSFEGDGLLARCLQHETDHTLGTVFGDRLSAKSRKRLTKQHDAAAEDYPAAWPAGT</sequence>
<dbReference type="GO" id="GO:0006412">
    <property type="term" value="P:translation"/>
    <property type="evidence" value="ECO:0007669"/>
    <property type="project" value="UniProtKB-KW"/>
</dbReference>
<reference evidence="7" key="1">
    <citation type="submission" date="2015-08" db="EMBL/GenBank/DDBJ databases">
        <authorList>
            <person name="Babu N.S."/>
            <person name="Beckwith C.J."/>
            <person name="Beseler K.G."/>
            <person name="Brison A."/>
            <person name="Carone J.V."/>
            <person name="Caskin T.P."/>
            <person name="Diamond M."/>
            <person name="Durham M.E."/>
            <person name="Foxe J.M."/>
            <person name="Go M."/>
            <person name="Henderson B.A."/>
            <person name="Jones I.B."/>
            <person name="McGettigan J.A."/>
            <person name="Micheletti S.J."/>
            <person name="Nasrallah M.E."/>
            <person name="Ortiz D."/>
            <person name="Piller C.R."/>
            <person name="Privatt S.R."/>
            <person name="Schneider S.L."/>
            <person name="Sharp S."/>
            <person name="Smith T.C."/>
            <person name="Stanton J.D."/>
            <person name="Ullery H.E."/>
            <person name="Wilson R.J."/>
            <person name="Serrano M.G."/>
            <person name="Buck G."/>
            <person name="Lee V."/>
            <person name="Wang Y."/>
            <person name="Carvalho R."/>
            <person name="Voegtly L."/>
            <person name="Shi R."/>
            <person name="Duckworth R."/>
            <person name="Johnson A."/>
            <person name="Loviza R."/>
            <person name="Walstead R."/>
            <person name="Shah Z."/>
            <person name="Kiflezghi M."/>
            <person name="Wade K."/>
            <person name="Ball S.L."/>
            <person name="Bradley K.W."/>
            <person name="Asai D.J."/>
            <person name="Bowman C.A."/>
            <person name="Russell D.A."/>
            <person name="Pope W.H."/>
            <person name="Jacobs-Sera D."/>
            <person name="Hendrix R.W."/>
            <person name="Hatfull G.F."/>
        </authorList>
    </citation>
    <scope>NUCLEOTIDE SEQUENCE</scope>
</reference>
<comment type="function">
    <text evidence="5">Removes the formyl group from the N-terminal Met of newly synthesized proteins.</text>
</comment>
<evidence type="ECO:0000313" key="7">
    <source>
        <dbReference type="EMBL" id="CUR62002.1"/>
    </source>
</evidence>
<evidence type="ECO:0000256" key="4">
    <source>
        <dbReference type="ARBA" id="ARBA00022917"/>
    </source>
</evidence>
<keyword evidence="3 7" id="KW-0378">Hydrolase</keyword>
<dbReference type="Gene3D" id="3.90.45.10">
    <property type="entry name" value="Peptide deformylase"/>
    <property type="match status" value="1"/>
</dbReference>
<dbReference type="PANTHER" id="PTHR10458:SF2">
    <property type="entry name" value="PEPTIDE DEFORMYLASE, MITOCHONDRIAL"/>
    <property type="match status" value="1"/>
</dbReference>
<dbReference type="EC" id="3.5.1.88" evidence="7"/>
<dbReference type="NCBIfam" id="TIGR00079">
    <property type="entry name" value="pept_deformyl"/>
    <property type="match status" value="1"/>
</dbReference>